<dbReference type="EMBL" id="LCDG01000001">
    <property type="protein sequence ID" value="KKS48417.1"/>
    <property type="molecule type" value="Genomic_DNA"/>
</dbReference>
<evidence type="ECO:0000313" key="2">
    <source>
        <dbReference type="Proteomes" id="UP000034704"/>
    </source>
</evidence>
<evidence type="ECO:0000313" key="1">
    <source>
        <dbReference type="EMBL" id="KKS48417.1"/>
    </source>
</evidence>
<proteinExistence type="predicted"/>
<protein>
    <submittedName>
        <fullName evidence="1">Uncharacterized protein</fullName>
    </submittedName>
</protein>
<accession>A0A0G0ZI40</accession>
<dbReference type="Proteomes" id="UP000034704">
    <property type="component" value="Unassembled WGS sequence"/>
</dbReference>
<comment type="caution">
    <text evidence="1">The sequence shown here is derived from an EMBL/GenBank/DDBJ whole genome shotgun (WGS) entry which is preliminary data.</text>
</comment>
<sequence>MIVEAAPYAMLVGEAESVAVGGAAPTATVTD</sequence>
<dbReference type="STRING" id="1618756.UV12_C0001G0112"/>
<organism evidence="1 2">
    <name type="scientific">Candidatus Nomurabacteria bacterium GW2011_GWC2_42_20</name>
    <dbReference type="NCBI Taxonomy" id="1618756"/>
    <lineage>
        <taxon>Bacteria</taxon>
        <taxon>Candidatus Nomuraibacteriota</taxon>
    </lineage>
</organism>
<reference evidence="1 2" key="1">
    <citation type="journal article" date="2015" name="Nature">
        <title>rRNA introns, odd ribosomes, and small enigmatic genomes across a large radiation of phyla.</title>
        <authorList>
            <person name="Brown C.T."/>
            <person name="Hug L.A."/>
            <person name="Thomas B.C."/>
            <person name="Sharon I."/>
            <person name="Castelle C.J."/>
            <person name="Singh A."/>
            <person name="Wilkins M.J."/>
            <person name="Williams K.H."/>
            <person name="Banfield J.F."/>
        </authorList>
    </citation>
    <scope>NUCLEOTIDE SEQUENCE [LARGE SCALE GENOMIC DNA]</scope>
</reference>
<gene>
    <name evidence="1" type="ORF">UV12_C0001G0112</name>
</gene>
<dbReference type="AlphaFoldDB" id="A0A0G0ZI40"/>
<name>A0A0G0ZI40_9BACT</name>